<proteinExistence type="predicted"/>
<comment type="caution">
    <text evidence="2">The sequence shown here is derived from an EMBL/GenBank/DDBJ whole genome shotgun (WGS) entry which is preliminary data.</text>
</comment>
<evidence type="ECO:0000256" key="1">
    <source>
        <dbReference type="SAM" id="MobiDB-lite"/>
    </source>
</evidence>
<gene>
    <name evidence="2" type="ORF">HPULCUR_005497</name>
</gene>
<accession>A0ABP9Y0I9</accession>
<dbReference type="EMBL" id="BAABUJ010000014">
    <property type="protein sequence ID" value="GAA5800075.1"/>
    <property type="molecule type" value="Genomic_DNA"/>
</dbReference>
<protein>
    <submittedName>
        <fullName evidence="2">Uncharacterized protein</fullName>
    </submittedName>
</protein>
<feature type="region of interest" description="Disordered" evidence="1">
    <location>
        <begin position="57"/>
        <end position="77"/>
    </location>
</feature>
<dbReference type="Proteomes" id="UP001476247">
    <property type="component" value="Unassembled WGS sequence"/>
</dbReference>
<reference evidence="2 3" key="1">
    <citation type="submission" date="2024-04" db="EMBL/GenBank/DDBJ databases">
        <title>genome sequences of Mucor flavus KT1a and Helicostylum pulchrum KT1b strains isolation_sourced from the surface of a dry-aged beef.</title>
        <authorList>
            <person name="Toyotome T."/>
            <person name="Hosono M."/>
            <person name="Torimaru M."/>
            <person name="Fukuda K."/>
            <person name="Mikami N."/>
        </authorList>
    </citation>
    <scope>NUCLEOTIDE SEQUENCE [LARGE SCALE GENOMIC DNA]</scope>
    <source>
        <strain evidence="2 3">KT1b</strain>
    </source>
</reference>
<sequence>MLTLLSELRYLYETNQMDTKDSIKSITEESKRNKKVKLNSWITEVYFNFEFDKYVADMEEGNDEESDESEEDGDIDE</sequence>
<evidence type="ECO:0000313" key="3">
    <source>
        <dbReference type="Proteomes" id="UP001476247"/>
    </source>
</evidence>
<name>A0ABP9Y0I9_9FUNG</name>
<organism evidence="2 3">
    <name type="scientific">Helicostylum pulchrum</name>
    <dbReference type="NCBI Taxonomy" id="562976"/>
    <lineage>
        <taxon>Eukaryota</taxon>
        <taxon>Fungi</taxon>
        <taxon>Fungi incertae sedis</taxon>
        <taxon>Mucoromycota</taxon>
        <taxon>Mucoromycotina</taxon>
        <taxon>Mucoromycetes</taxon>
        <taxon>Mucorales</taxon>
        <taxon>Mucorineae</taxon>
        <taxon>Mucoraceae</taxon>
        <taxon>Helicostylum</taxon>
    </lineage>
</organism>
<keyword evidence="3" id="KW-1185">Reference proteome</keyword>
<evidence type="ECO:0000313" key="2">
    <source>
        <dbReference type="EMBL" id="GAA5800075.1"/>
    </source>
</evidence>